<evidence type="ECO:0000313" key="1">
    <source>
        <dbReference type="EMBL" id="KAF4415694.1"/>
    </source>
</evidence>
<dbReference type="Proteomes" id="UP000536711">
    <property type="component" value="Unassembled WGS sequence"/>
</dbReference>
<dbReference type="EMBL" id="JAADJF010000522">
    <property type="protein sequence ID" value="KAF4415694.1"/>
    <property type="molecule type" value="Genomic_DNA"/>
</dbReference>
<dbReference type="OrthoDB" id="5079125at2759"/>
<gene>
    <name evidence="1" type="ORF">FACUT_13205</name>
</gene>
<comment type="caution">
    <text evidence="1">The sequence shown here is derived from an EMBL/GenBank/DDBJ whole genome shotgun (WGS) entry which is preliminary data.</text>
</comment>
<name>A0A8H4J9Q2_9HYPO</name>
<reference evidence="1 2" key="1">
    <citation type="submission" date="2020-01" db="EMBL/GenBank/DDBJ databases">
        <title>Identification and distribution of gene clusters putatively required for synthesis of sphingolipid metabolism inhibitors in phylogenetically diverse species of the filamentous fungus Fusarium.</title>
        <authorList>
            <person name="Kim H.-S."/>
            <person name="Busman M."/>
            <person name="Brown D.W."/>
            <person name="Divon H."/>
            <person name="Uhlig S."/>
            <person name="Proctor R.H."/>
        </authorList>
    </citation>
    <scope>NUCLEOTIDE SEQUENCE [LARGE SCALE GENOMIC DNA]</scope>
    <source>
        <strain evidence="1 2">NRRL 13308</strain>
    </source>
</reference>
<keyword evidence="2" id="KW-1185">Reference proteome</keyword>
<organism evidence="1 2">
    <name type="scientific">Fusarium acutatum</name>
    <dbReference type="NCBI Taxonomy" id="78861"/>
    <lineage>
        <taxon>Eukaryota</taxon>
        <taxon>Fungi</taxon>
        <taxon>Dikarya</taxon>
        <taxon>Ascomycota</taxon>
        <taxon>Pezizomycotina</taxon>
        <taxon>Sordariomycetes</taxon>
        <taxon>Hypocreomycetidae</taxon>
        <taxon>Hypocreales</taxon>
        <taxon>Nectriaceae</taxon>
        <taxon>Fusarium</taxon>
        <taxon>Fusarium fujikuroi species complex</taxon>
    </lineage>
</organism>
<accession>A0A8H4J9Q2</accession>
<proteinExistence type="predicted"/>
<sequence length="216" mass="25396">MSMTRNMTQSRLLRLPPEVRLLMTEDDSLEWEDLRRLRHVCFFFFHSLGKRVLKARDFFFFRNACLHADVDILIECLNKDATPTGTVWENPHRSAGEFVVDGFRAGNFSVERFKHTWQWLSDHGYELSYLKGVTGDAPENIVLSLRIYCTCPVNSQIYEGETTEIYTFMWEMYRYIFDSLLPWSPEDEDKARVLLRLEDPNGISDNFGDKVKALME</sequence>
<protein>
    <submittedName>
        <fullName evidence="1">Uncharacterized protein</fullName>
    </submittedName>
</protein>
<dbReference type="AlphaFoldDB" id="A0A8H4J9Q2"/>
<evidence type="ECO:0000313" key="2">
    <source>
        <dbReference type="Proteomes" id="UP000536711"/>
    </source>
</evidence>